<reference evidence="1 2" key="1">
    <citation type="journal article" date="2014" name="Genome Biol. Evol.">
        <title>The genome of the myxosporean Thelohanellus kitauei shows adaptations to nutrient acquisition within its fish host.</title>
        <authorList>
            <person name="Yang Y."/>
            <person name="Xiong J."/>
            <person name="Zhou Z."/>
            <person name="Huo F."/>
            <person name="Miao W."/>
            <person name="Ran C."/>
            <person name="Liu Y."/>
            <person name="Zhang J."/>
            <person name="Feng J."/>
            <person name="Wang M."/>
            <person name="Wang M."/>
            <person name="Wang L."/>
            <person name="Yao B."/>
        </authorList>
    </citation>
    <scope>NUCLEOTIDE SEQUENCE [LARGE SCALE GENOMIC DNA]</scope>
    <source>
        <strain evidence="1">Wuqing</strain>
    </source>
</reference>
<dbReference type="EMBL" id="JWZT01002253">
    <property type="protein sequence ID" value="KII69946.1"/>
    <property type="molecule type" value="Genomic_DNA"/>
</dbReference>
<name>A0A0C2MRS6_THEKT</name>
<keyword evidence="2" id="KW-1185">Reference proteome</keyword>
<accession>A0A0C2MRS6</accession>
<evidence type="ECO:0000313" key="1">
    <source>
        <dbReference type="EMBL" id="KII69946.1"/>
    </source>
</evidence>
<gene>
    <name evidence="1" type="ORF">RF11_15730</name>
</gene>
<evidence type="ECO:0000313" key="2">
    <source>
        <dbReference type="Proteomes" id="UP000031668"/>
    </source>
</evidence>
<protein>
    <submittedName>
        <fullName evidence="1">Uncharacterized protein</fullName>
    </submittedName>
</protein>
<sequence>MMKNAKLAADIEFEVQVDHHDNRHTLTHNDFDDPQNVEVLYEHPWMSLNIVGKNKHCTINARTLQGHDDTVRIVEAYSDFWVDGMEEYIRVDGDFRSFKIKTEELLKPGLKFELKFKPSEGDIPLNMKLTVHKLTFKLGGSEKKDGKKAMDLSQDA</sequence>
<organism evidence="1 2">
    <name type="scientific">Thelohanellus kitauei</name>
    <name type="common">Myxosporean</name>
    <dbReference type="NCBI Taxonomy" id="669202"/>
    <lineage>
        <taxon>Eukaryota</taxon>
        <taxon>Metazoa</taxon>
        <taxon>Cnidaria</taxon>
        <taxon>Myxozoa</taxon>
        <taxon>Myxosporea</taxon>
        <taxon>Bivalvulida</taxon>
        <taxon>Platysporina</taxon>
        <taxon>Myxobolidae</taxon>
        <taxon>Thelohanellus</taxon>
    </lineage>
</organism>
<comment type="caution">
    <text evidence="1">The sequence shown here is derived from an EMBL/GenBank/DDBJ whole genome shotgun (WGS) entry which is preliminary data.</text>
</comment>
<dbReference type="Proteomes" id="UP000031668">
    <property type="component" value="Unassembled WGS sequence"/>
</dbReference>
<proteinExistence type="predicted"/>
<dbReference type="AlphaFoldDB" id="A0A0C2MRS6"/>